<dbReference type="PANTHER" id="PTHR37305:SF1">
    <property type="entry name" value="MEMBRANE PROTEIN"/>
    <property type="match status" value="1"/>
</dbReference>
<evidence type="ECO:0000313" key="2">
    <source>
        <dbReference type="EMBL" id="WRP17378.1"/>
    </source>
</evidence>
<feature type="transmembrane region" description="Helical" evidence="1">
    <location>
        <begin position="284"/>
        <end position="304"/>
    </location>
</feature>
<evidence type="ECO:0000256" key="1">
    <source>
        <dbReference type="SAM" id="Phobius"/>
    </source>
</evidence>
<keyword evidence="1" id="KW-0472">Membrane</keyword>
<sequence length="310" mass="33143">MSELVTALQVELFKTRRLRLVWALLGLMLVFLVLNSVLSYQAYQDVRRFARLETGAAQPEDRHATAMQQEMLAVALRSNLVMPSAYAGVTGVLYFPGFVLITIAAGSLVANEFGWGTAQRVLARGRRRWAWLGAKLGTVAVLAAGAVVIGLAAGSVGGFATSQALHAWRPQAFSAETWQSLGVMTLRLWAVLTVYGVVAAAAGFYFRNTGLAVGGALVYYFVEALVSGLIVQTRGWLSEIRPYLLGNVAHSLVVTHNPFVSAMMGGQGERALEAAARGLDPGAAWVALAGWGLLFSAVCVASFARRDLPV</sequence>
<protein>
    <recommendedName>
        <fullName evidence="4">ABC-type transport system involved in multi-copper enzyme maturation permease subunit</fullName>
    </recommendedName>
</protein>
<dbReference type="RefSeq" id="WP_324716649.1">
    <property type="nucleotide sequence ID" value="NZ_CP141615.1"/>
</dbReference>
<reference evidence="2 3" key="1">
    <citation type="journal article" date="2024" name="Front. Microbiol.">
        <title>Novel thermophilic genera Geochorda gen. nov. and Carboxydochorda gen. nov. from the deep terrestrial subsurface reveal the ecophysiological diversity in the class Limnochordia.</title>
        <authorList>
            <person name="Karnachuk O.V."/>
            <person name="Lukina A.P."/>
            <person name="Avakyan M.R."/>
            <person name="Kadnikov V.V."/>
            <person name="Begmatov S."/>
            <person name="Beletsky A.V."/>
            <person name="Vlasova K.G."/>
            <person name="Novikov A.A."/>
            <person name="Shcherbakova V.A."/>
            <person name="Mardanov A.V."/>
            <person name="Ravin N.V."/>
        </authorList>
    </citation>
    <scope>NUCLEOTIDE SEQUENCE [LARGE SCALE GENOMIC DNA]</scope>
    <source>
        <strain evidence="2 3">L945</strain>
    </source>
</reference>
<organism evidence="2 3">
    <name type="scientific">Carboxydichorda subterranea</name>
    <dbReference type="NCBI Taxonomy" id="3109565"/>
    <lineage>
        <taxon>Bacteria</taxon>
        <taxon>Bacillati</taxon>
        <taxon>Bacillota</taxon>
        <taxon>Limnochordia</taxon>
        <taxon>Limnochordales</taxon>
        <taxon>Geochordaceae</taxon>
        <taxon>Carboxydichorda</taxon>
    </lineage>
</organism>
<feature type="transmembrane region" description="Helical" evidence="1">
    <location>
        <begin position="20"/>
        <end position="43"/>
    </location>
</feature>
<name>A0ABZ1BXE8_9FIRM</name>
<keyword evidence="1" id="KW-1133">Transmembrane helix</keyword>
<dbReference type="Proteomes" id="UP001332192">
    <property type="component" value="Chromosome"/>
</dbReference>
<feature type="transmembrane region" description="Helical" evidence="1">
    <location>
        <begin position="85"/>
        <end position="109"/>
    </location>
</feature>
<accession>A0ABZ1BXE8</accession>
<feature type="transmembrane region" description="Helical" evidence="1">
    <location>
        <begin position="211"/>
        <end position="231"/>
    </location>
</feature>
<evidence type="ECO:0008006" key="4">
    <source>
        <dbReference type="Google" id="ProtNLM"/>
    </source>
</evidence>
<evidence type="ECO:0000313" key="3">
    <source>
        <dbReference type="Proteomes" id="UP001332192"/>
    </source>
</evidence>
<feature type="transmembrane region" description="Helical" evidence="1">
    <location>
        <begin position="181"/>
        <end position="205"/>
    </location>
</feature>
<keyword evidence="1" id="KW-0812">Transmembrane</keyword>
<gene>
    <name evidence="2" type="ORF">U7230_15055</name>
</gene>
<feature type="transmembrane region" description="Helical" evidence="1">
    <location>
        <begin position="129"/>
        <end position="160"/>
    </location>
</feature>
<proteinExistence type="predicted"/>
<keyword evidence="3" id="KW-1185">Reference proteome</keyword>
<dbReference type="PANTHER" id="PTHR37305">
    <property type="entry name" value="INTEGRAL MEMBRANE PROTEIN-RELATED"/>
    <property type="match status" value="1"/>
</dbReference>
<dbReference type="EMBL" id="CP141615">
    <property type="protein sequence ID" value="WRP17378.1"/>
    <property type="molecule type" value="Genomic_DNA"/>
</dbReference>